<feature type="domain" description="Galactosyltransferase C-terminal" evidence="3">
    <location>
        <begin position="177"/>
        <end position="241"/>
    </location>
</feature>
<dbReference type="PANTHER" id="PTHR43685">
    <property type="entry name" value="GLYCOSYLTRANSFERASE"/>
    <property type="match status" value="1"/>
</dbReference>
<proteinExistence type="predicted"/>
<reference evidence="4 5" key="1">
    <citation type="submission" date="2018-03" db="EMBL/GenBank/DDBJ databases">
        <title>Genomic Encyclopedia of Type Strains, Phase III (KMG-III): the genomes of soil and plant-associated and newly described type strains.</title>
        <authorList>
            <person name="Whitman W."/>
        </authorList>
    </citation>
    <scope>NUCLEOTIDE SEQUENCE [LARGE SCALE GENOMIC DNA]</scope>
    <source>
        <strain evidence="4 5">CGMCC 1.9313</strain>
    </source>
</reference>
<dbReference type="InterPro" id="IPR001173">
    <property type="entry name" value="Glyco_trans_2-like"/>
</dbReference>
<evidence type="ECO:0000313" key="5">
    <source>
        <dbReference type="Proteomes" id="UP000238034"/>
    </source>
</evidence>
<dbReference type="Pfam" id="PF02709">
    <property type="entry name" value="Glyco_transf_7C"/>
    <property type="match status" value="1"/>
</dbReference>
<dbReference type="InterPro" id="IPR029044">
    <property type="entry name" value="Nucleotide-diphossugar_trans"/>
</dbReference>
<dbReference type="GO" id="GO:0016740">
    <property type="term" value="F:transferase activity"/>
    <property type="evidence" value="ECO:0007669"/>
    <property type="project" value="UniProtKB-KW"/>
</dbReference>
<dbReference type="Gene3D" id="3.90.550.10">
    <property type="entry name" value="Spore Coat Polysaccharide Biosynthesis Protein SpsA, Chain A"/>
    <property type="match status" value="1"/>
</dbReference>
<gene>
    <name evidence="4" type="ORF">B0I27_103160</name>
</gene>
<dbReference type="CDD" id="cd06420">
    <property type="entry name" value="GT2_Chondriotin_Pol_N"/>
    <property type="match status" value="1"/>
</dbReference>
<protein>
    <submittedName>
        <fullName evidence="4">GT2 family glycosyltransferase</fullName>
    </submittedName>
</protein>
<keyword evidence="1 4" id="KW-0808">Transferase</keyword>
<dbReference type="Pfam" id="PF00535">
    <property type="entry name" value="Glycos_transf_2"/>
    <property type="match status" value="1"/>
</dbReference>
<evidence type="ECO:0000259" key="2">
    <source>
        <dbReference type="Pfam" id="PF00535"/>
    </source>
</evidence>
<keyword evidence="5" id="KW-1185">Reference proteome</keyword>
<dbReference type="AlphaFoldDB" id="A0A2T0U6Z9"/>
<comment type="caution">
    <text evidence="4">The sequence shown here is derived from an EMBL/GenBank/DDBJ whole genome shotgun (WGS) entry which is preliminary data.</text>
</comment>
<dbReference type="PANTHER" id="PTHR43685:SF3">
    <property type="entry name" value="SLR2126 PROTEIN"/>
    <property type="match status" value="1"/>
</dbReference>
<dbReference type="SUPFAM" id="SSF53448">
    <property type="entry name" value="Nucleotide-diphospho-sugar transferases"/>
    <property type="match status" value="1"/>
</dbReference>
<sequence>MGIAAINMRKQAIKTSLIISTYNWAEALNLCLLSVSRLSVLPDEVIIADDGSRSDTSELIKLHQQSFKVPLIHVWHKDEGFQLAKIRNKAIAKAKYPYIIQVDGDLILHKHFIKDHIQIARKGTFVTGSRVLMNDELSVMMMSSEKTTANIFTPGIRNHFNSLRIKPLRNFLANRYHQKDIDSIRGCNMAFWKSDIIRVNGYNEEFEGWGGEDQEIAVRMLNAGIKKRVLKMGGVVLHIAHTQYCRSKHAENDHRMLKTLREEITYCRQGISQYLNNNRIPRLGNLT</sequence>
<organism evidence="4 5">
    <name type="scientific">Arcticibacter pallidicorallinus</name>
    <dbReference type="NCBI Taxonomy" id="1259464"/>
    <lineage>
        <taxon>Bacteria</taxon>
        <taxon>Pseudomonadati</taxon>
        <taxon>Bacteroidota</taxon>
        <taxon>Sphingobacteriia</taxon>
        <taxon>Sphingobacteriales</taxon>
        <taxon>Sphingobacteriaceae</taxon>
        <taxon>Arcticibacter</taxon>
    </lineage>
</organism>
<accession>A0A2T0U6Z9</accession>
<feature type="domain" description="Glycosyltransferase 2-like" evidence="2">
    <location>
        <begin position="16"/>
        <end position="160"/>
    </location>
</feature>
<evidence type="ECO:0000256" key="1">
    <source>
        <dbReference type="ARBA" id="ARBA00022679"/>
    </source>
</evidence>
<dbReference type="InterPro" id="IPR027791">
    <property type="entry name" value="Galactosyl_T_C"/>
</dbReference>
<dbReference type="EMBL" id="PVTH01000003">
    <property type="protein sequence ID" value="PRY53690.1"/>
    <property type="molecule type" value="Genomic_DNA"/>
</dbReference>
<dbReference type="Proteomes" id="UP000238034">
    <property type="component" value="Unassembled WGS sequence"/>
</dbReference>
<evidence type="ECO:0000313" key="4">
    <source>
        <dbReference type="EMBL" id="PRY53690.1"/>
    </source>
</evidence>
<evidence type="ECO:0000259" key="3">
    <source>
        <dbReference type="Pfam" id="PF02709"/>
    </source>
</evidence>
<name>A0A2T0U6Z9_9SPHI</name>
<dbReference type="InterPro" id="IPR050834">
    <property type="entry name" value="Glycosyltransf_2"/>
</dbReference>